<keyword evidence="5 6" id="KW-0472">Membrane</keyword>
<evidence type="ECO:0000313" key="8">
    <source>
        <dbReference type="Proteomes" id="UP000012024"/>
    </source>
</evidence>
<dbReference type="Pfam" id="PF07947">
    <property type="entry name" value="YhhN"/>
    <property type="match status" value="1"/>
</dbReference>
<feature type="transmembrane region" description="Helical" evidence="6">
    <location>
        <begin position="116"/>
        <end position="134"/>
    </location>
</feature>
<dbReference type="PATRIC" id="fig|1137281.3.peg.2791"/>
<feature type="transmembrane region" description="Helical" evidence="6">
    <location>
        <begin position="201"/>
        <end position="219"/>
    </location>
</feature>
<keyword evidence="8" id="KW-1185">Reference proteome</keyword>
<comment type="caution">
    <text evidence="7">The sequence shown here is derived from an EMBL/GenBank/DDBJ whole genome shotgun (WGS) entry which is preliminary data.</text>
</comment>
<comment type="subcellular location">
    <subcellularLocation>
        <location evidence="1">Membrane</location>
        <topology evidence="1">Multi-pass membrane protein</topology>
    </subcellularLocation>
</comment>
<dbReference type="PANTHER" id="PTHR31885:SF6">
    <property type="entry name" value="GH04784P"/>
    <property type="match status" value="1"/>
</dbReference>
<evidence type="ECO:0000256" key="4">
    <source>
        <dbReference type="ARBA" id="ARBA00022989"/>
    </source>
</evidence>
<dbReference type="GO" id="GO:0016787">
    <property type="term" value="F:hydrolase activity"/>
    <property type="evidence" value="ECO:0007669"/>
    <property type="project" value="TreeGrafter"/>
</dbReference>
<organism evidence="7 8">
    <name type="scientific">Xanthomarina gelatinilytica</name>
    <dbReference type="NCBI Taxonomy" id="1137281"/>
    <lineage>
        <taxon>Bacteria</taxon>
        <taxon>Pseudomonadati</taxon>
        <taxon>Bacteroidota</taxon>
        <taxon>Flavobacteriia</taxon>
        <taxon>Flavobacteriales</taxon>
        <taxon>Flavobacteriaceae</taxon>
        <taxon>Xanthomarina</taxon>
    </lineage>
</organism>
<dbReference type="GO" id="GO:0016020">
    <property type="term" value="C:membrane"/>
    <property type="evidence" value="ECO:0007669"/>
    <property type="project" value="UniProtKB-SubCell"/>
</dbReference>
<dbReference type="RefSeq" id="WP_007651778.1">
    <property type="nucleotide sequence ID" value="NZ_ANLA01000029.1"/>
</dbReference>
<proteinExistence type="inferred from homology"/>
<dbReference type="InterPro" id="IPR012506">
    <property type="entry name" value="TMEM86B-like"/>
</dbReference>
<sequence>MPTKTEKSFSLLFIFLLALEIITSSFKHLQIFNYIAKPALLISLILFFWKQSSHLEKKIKLLIVLALICSLLGDILLMFTNHSTYFFMGGLLAFLTAHIFYVLVFLKQRNKSKKGWVFMGLMLVYGILLFYFLRDGLNNLLYPVIIYMIVILSMATTAFLRQGQVAKNSYILVFVGAILFMLSDSILALNKFYQPLPFTDFSIMFTYGFAQLFIVLGLLKQP</sequence>
<feature type="transmembrane region" description="Helical" evidence="6">
    <location>
        <begin position="85"/>
        <end position="104"/>
    </location>
</feature>
<dbReference type="Proteomes" id="UP000012024">
    <property type="component" value="Unassembled WGS sequence"/>
</dbReference>
<dbReference type="AlphaFoldDB" id="M7MFK1"/>
<keyword evidence="4 6" id="KW-1133">Transmembrane helix</keyword>
<name>M7MFK1_9FLAO</name>
<comment type="similarity">
    <text evidence="2">Belongs to the TMEM86 family.</text>
</comment>
<evidence type="ECO:0000256" key="5">
    <source>
        <dbReference type="ARBA" id="ARBA00023136"/>
    </source>
</evidence>
<feature type="transmembrane region" description="Helical" evidence="6">
    <location>
        <begin position="32"/>
        <end position="49"/>
    </location>
</feature>
<reference evidence="7 8" key="1">
    <citation type="submission" date="2012-12" db="EMBL/GenBank/DDBJ databases">
        <title>Genome assembly of Formosa sp. AK20.</title>
        <authorList>
            <person name="Kumar R."/>
            <person name="Khatri I."/>
            <person name="Vaidya B."/>
            <person name="Subramanian S."/>
            <person name="Pinnaka A."/>
        </authorList>
    </citation>
    <scope>NUCLEOTIDE SEQUENCE [LARGE SCALE GENOMIC DNA]</scope>
    <source>
        <strain evidence="7 8">AK20</strain>
    </source>
</reference>
<dbReference type="eggNOG" id="COG3714">
    <property type="taxonomic scope" value="Bacteria"/>
</dbReference>
<keyword evidence="3 6" id="KW-0812">Transmembrane</keyword>
<accession>M7MFK1</accession>
<evidence type="ECO:0000256" key="3">
    <source>
        <dbReference type="ARBA" id="ARBA00022692"/>
    </source>
</evidence>
<dbReference type="OrthoDB" id="5651790at2"/>
<dbReference type="GeneID" id="98642599"/>
<dbReference type="EMBL" id="ANLA01000029">
    <property type="protein sequence ID" value="EMQ93846.1"/>
    <property type="molecule type" value="Genomic_DNA"/>
</dbReference>
<feature type="transmembrane region" description="Helical" evidence="6">
    <location>
        <begin position="140"/>
        <end position="160"/>
    </location>
</feature>
<evidence type="ECO:0000313" key="7">
    <source>
        <dbReference type="EMBL" id="EMQ93846.1"/>
    </source>
</evidence>
<evidence type="ECO:0000256" key="6">
    <source>
        <dbReference type="SAM" id="Phobius"/>
    </source>
</evidence>
<feature type="transmembrane region" description="Helical" evidence="6">
    <location>
        <begin position="169"/>
        <end position="189"/>
    </location>
</feature>
<feature type="transmembrane region" description="Helical" evidence="6">
    <location>
        <begin position="9"/>
        <end position="26"/>
    </location>
</feature>
<feature type="transmembrane region" description="Helical" evidence="6">
    <location>
        <begin position="61"/>
        <end position="79"/>
    </location>
</feature>
<evidence type="ECO:0000256" key="2">
    <source>
        <dbReference type="ARBA" id="ARBA00007375"/>
    </source>
</evidence>
<gene>
    <name evidence="7" type="ORF">D778_01433</name>
</gene>
<dbReference type="PANTHER" id="PTHR31885">
    <property type="entry name" value="GH04784P"/>
    <property type="match status" value="1"/>
</dbReference>
<evidence type="ECO:0000256" key="1">
    <source>
        <dbReference type="ARBA" id="ARBA00004141"/>
    </source>
</evidence>
<protein>
    <recommendedName>
        <fullName evidence="9">Lysoplasmalogenase</fullName>
    </recommendedName>
</protein>
<evidence type="ECO:0008006" key="9">
    <source>
        <dbReference type="Google" id="ProtNLM"/>
    </source>
</evidence>